<proteinExistence type="predicted"/>
<keyword evidence="3" id="KW-1185">Reference proteome</keyword>
<reference evidence="2 3" key="1">
    <citation type="submission" date="2019-04" db="EMBL/GenBank/DDBJ databases">
        <title>Sphingomonas psychrotolerans sp. nov., isolated from soil in the Tianshan Mountains, Xinjiang, China.</title>
        <authorList>
            <person name="Luo Y."/>
            <person name="Sheng H."/>
        </authorList>
    </citation>
    <scope>NUCLEOTIDE SEQUENCE [LARGE SCALE GENOMIC DNA]</scope>
    <source>
        <strain evidence="2 3">ZFGT-11</strain>
    </source>
</reference>
<dbReference type="AlphaFoldDB" id="A0A4S1XCC1"/>
<dbReference type="GO" id="GO:0035438">
    <property type="term" value="F:cyclic-di-GMP binding"/>
    <property type="evidence" value="ECO:0007669"/>
    <property type="project" value="InterPro"/>
</dbReference>
<dbReference type="Proteomes" id="UP000306147">
    <property type="component" value="Unassembled WGS sequence"/>
</dbReference>
<dbReference type="InterPro" id="IPR009875">
    <property type="entry name" value="PilZ_domain"/>
</dbReference>
<organism evidence="2 3">
    <name type="scientific">Sphingomonas gei</name>
    <dbReference type="NCBI Taxonomy" id="1395960"/>
    <lineage>
        <taxon>Bacteria</taxon>
        <taxon>Pseudomonadati</taxon>
        <taxon>Pseudomonadota</taxon>
        <taxon>Alphaproteobacteria</taxon>
        <taxon>Sphingomonadales</taxon>
        <taxon>Sphingomonadaceae</taxon>
        <taxon>Sphingomonas</taxon>
    </lineage>
</organism>
<evidence type="ECO:0000313" key="2">
    <source>
        <dbReference type="EMBL" id="TGX54079.1"/>
    </source>
</evidence>
<dbReference type="EMBL" id="SRXT01000003">
    <property type="protein sequence ID" value="TGX54079.1"/>
    <property type="molecule type" value="Genomic_DNA"/>
</dbReference>
<sequence length="159" mass="17582">MMRCSAARSSGCTCRQSSVKRLLRGGPQDSLNELLITPPLALLPGGRRVMATRLSQFRTVGPALVEQRSEPRHRITVTRATVRKQGNASTEAILRDLSVYGCRLACTSEHPEGDRVWLRLQDSLPVSATVIWNNGDHIGCRFDAPIDRSLMRSLTLVIC</sequence>
<dbReference type="SUPFAM" id="SSF141371">
    <property type="entry name" value="PilZ domain-like"/>
    <property type="match status" value="1"/>
</dbReference>
<dbReference type="Gene3D" id="2.40.10.220">
    <property type="entry name" value="predicted glycosyltransferase like domains"/>
    <property type="match status" value="1"/>
</dbReference>
<feature type="domain" description="PilZ" evidence="1">
    <location>
        <begin position="66"/>
        <end position="154"/>
    </location>
</feature>
<accession>A0A4S1XCC1</accession>
<comment type="caution">
    <text evidence="2">The sequence shown here is derived from an EMBL/GenBank/DDBJ whole genome shotgun (WGS) entry which is preliminary data.</text>
</comment>
<protein>
    <submittedName>
        <fullName evidence="2">PilZ domain-containing protein</fullName>
    </submittedName>
</protein>
<name>A0A4S1XCC1_9SPHN</name>
<dbReference type="OrthoDB" id="7594866at2"/>
<evidence type="ECO:0000313" key="3">
    <source>
        <dbReference type="Proteomes" id="UP000306147"/>
    </source>
</evidence>
<gene>
    <name evidence="2" type="ORF">E5A73_08120</name>
</gene>
<dbReference type="Pfam" id="PF07238">
    <property type="entry name" value="PilZ"/>
    <property type="match status" value="1"/>
</dbReference>
<evidence type="ECO:0000259" key="1">
    <source>
        <dbReference type="Pfam" id="PF07238"/>
    </source>
</evidence>